<dbReference type="PANTHER" id="PTHR11010:SF117">
    <property type="entry name" value="SERINE PROTEASE 16"/>
    <property type="match status" value="1"/>
</dbReference>
<dbReference type="Pfam" id="PF05577">
    <property type="entry name" value="Peptidase_S28"/>
    <property type="match status" value="1"/>
</dbReference>
<keyword evidence="8" id="KW-1185">Reference proteome</keyword>
<dbReference type="GO" id="GO:0070008">
    <property type="term" value="F:serine-type exopeptidase activity"/>
    <property type="evidence" value="ECO:0007669"/>
    <property type="project" value="InterPro"/>
</dbReference>
<dbReference type="InterPro" id="IPR008758">
    <property type="entry name" value="Peptidase_S28"/>
</dbReference>
<dbReference type="AlphaFoldDB" id="A0AAW0YI25"/>
<keyword evidence="2" id="KW-0645">Protease</keyword>
<evidence type="ECO:0000313" key="7">
    <source>
        <dbReference type="EMBL" id="KAK8843963.1"/>
    </source>
</evidence>
<evidence type="ECO:0000256" key="3">
    <source>
        <dbReference type="ARBA" id="ARBA00022729"/>
    </source>
</evidence>
<accession>A0AAW0YI25</accession>
<sequence>MLLSTLILLSASSLINAALAAKSRPTLDALTHRELLLTGRPQIGLWKALLRQREQDLESEDQSISDLLTSDISSQHAFLSKQKPQYEAHCFPQLISHFDPTIIETFCQRYWLDASSYKEGGPVFVLDGGETSGADRLPFLEKGILQILSNATNGLSIVLEHRYYGESIPVPSFSTDDLRFLNNAEALEDSAYFIANFKAPSLLVSLSSSDALHPSNTPWIYYGGSYAGARAAHMRTQYPDLVWGAIASSAVTHAQVDFPQYFDPVQRYGPEECISALRSTIKAIDVILDMPAPLPTLLKSLFGLEQLEDNTDFADVLVTPTGYWQAKNWDPAVGSTEFYNFCDTLTAGGSDGHLGLLKIPAEIVNYGKYIKERVVSRCPRSEGSPASDIEDCFGTQDDSKYRQTDLSETWRLWQFQVCTQWGYFQTATTDGPSILSKRLTLERDSKICRQAYPPGKYFSVPAIPDVEEINRRGDYAIEADRLAFIDGDRDPWRSMTPNSDLAEARKSSVNKPVHIIFDGVHHYDENGLTNHEEEPARIRDVHELEKLFVQEWVAQFKEEKARAMQV</sequence>
<keyword evidence="3 6" id="KW-0732">Signal</keyword>
<evidence type="ECO:0000256" key="1">
    <source>
        <dbReference type="ARBA" id="ARBA00011079"/>
    </source>
</evidence>
<comment type="caution">
    <text evidence="7">The sequence shown here is derived from an EMBL/GenBank/DDBJ whole genome shotgun (WGS) entry which is preliminary data.</text>
</comment>
<name>A0AAW0YI25_9TREE</name>
<dbReference type="GO" id="GO:0006508">
    <property type="term" value="P:proteolysis"/>
    <property type="evidence" value="ECO:0007669"/>
    <property type="project" value="UniProtKB-KW"/>
</dbReference>
<dbReference type="EMBL" id="JBCAWK010000014">
    <property type="protein sequence ID" value="KAK8843963.1"/>
    <property type="molecule type" value="Genomic_DNA"/>
</dbReference>
<evidence type="ECO:0008006" key="9">
    <source>
        <dbReference type="Google" id="ProtNLM"/>
    </source>
</evidence>
<reference evidence="7 8" key="1">
    <citation type="journal article" date="2024" name="bioRxiv">
        <title>Comparative genomics of Cryptococcus and Kwoniella reveals pathogenesis evolution and contrasting karyotype dynamics via intercentromeric recombination or chromosome fusion.</title>
        <authorList>
            <person name="Coelho M.A."/>
            <person name="David-Palma M."/>
            <person name="Shea T."/>
            <person name="Bowers K."/>
            <person name="McGinley-Smith S."/>
            <person name="Mohammad A.W."/>
            <person name="Gnirke A."/>
            <person name="Yurkov A.M."/>
            <person name="Nowrousian M."/>
            <person name="Sun S."/>
            <person name="Cuomo C.A."/>
            <person name="Heitman J."/>
        </authorList>
    </citation>
    <scope>NUCLEOTIDE SEQUENCE [LARGE SCALE GENOMIC DNA]</scope>
    <source>
        <strain evidence="7 8">CBS 13917</strain>
    </source>
</reference>
<protein>
    <recommendedName>
        <fullName evidence="9">Serine carboxypeptidase</fullName>
    </recommendedName>
</protein>
<comment type="similarity">
    <text evidence="1">Belongs to the peptidase S28 family.</text>
</comment>
<feature type="signal peptide" evidence="6">
    <location>
        <begin position="1"/>
        <end position="20"/>
    </location>
</feature>
<dbReference type="RefSeq" id="XP_066799527.1">
    <property type="nucleotide sequence ID" value="XM_066949835.1"/>
</dbReference>
<dbReference type="GeneID" id="92184013"/>
<evidence type="ECO:0000256" key="5">
    <source>
        <dbReference type="ARBA" id="ARBA00023180"/>
    </source>
</evidence>
<keyword evidence="4" id="KW-0378">Hydrolase</keyword>
<gene>
    <name evidence="7" type="ORF">IAR55_006755</name>
</gene>
<dbReference type="GO" id="GO:0008239">
    <property type="term" value="F:dipeptidyl-peptidase activity"/>
    <property type="evidence" value="ECO:0007669"/>
    <property type="project" value="TreeGrafter"/>
</dbReference>
<proteinExistence type="inferred from homology"/>
<dbReference type="KEGG" id="kne:92184013"/>
<feature type="chain" id="PRO_5043642972" description="Serine carboxypeptidase" evidence="6">
    <location>
        <begin position="21"/>
        <end position="566"/>
    </location>
</feature>
<dbReference type="FunFam" id="3.40.50.1820:FF:000368">
    <property type="entry name" value="Unplaced genomic scaffold supercont2.8, whole genome shotgun sequence"/>
    <property type="match status" value="1"/>
</dbReference>
<dbReference type="InterPro" id="IPR029058">
    <property type="entry name" value="AB_hydrolase_fold"/>
</dbReference>
<evidence type="ECO:0000256" key="2">
    <source>
        <dbReference type="ARBA" id="ARBA00022670"/>
    </source>
</evidence>
<dbReference type="Proteomes" id="UP001388673">
    <property type="component" value="Unassembled WGS sequence"/>
</dbReference>
<organism evidence="7 8">
    <name type="scientific">Kwoniella newhampshirensis</name>
    <dbReference type="NCBI Taxonomy" id="1651941"/>
    <lineage>
        <taxon>Eukaryota</taxon>
        <taxon>Fungi</taxon>
        <taxon>Dikarya</taxon>
        <taxon>Basidiomycota</taxon>
        <taxon>Agaricomycotina</taxon>
        <taxon>Tremellomycetes</taxon>
        <taxon>Tremellales</taxon>
        <taxon>Cryptococcaceae</taxon>
        <taxon>Kwoniella</taxon>
    </lineage>
</organism>
<evidence type="ECO:0000256" key="6">
    <source>
        <dbReference type="SAM" id="SignalP"/>
    </source>
</evidence>
<dbReference type="PANTHER" id="PTHR11010">
    <property type="entry name" value="PROTEASE S28 PRO-X CARBOXYPEPTIDASE-RELATED"/>
    <property type="match status" value="1"/>
</dbReference>
<keyword evidence="5" id="KW-0325">Glycoprotein</keyword>
<dbReference type="Gene3D" id="3.40.50.1820">
    <property type="entry name" value="alpha/beta hydrolase"/>
    <property type="match status" value="2"/>
</dbReference>
<evidence type="ECO:0000256" key="4">
    <source>
        <dbReference type="ARBA" id="ARBA00022801"/>
    </source>
</evidence>
<evidence type="ECO:0000313" key="8">
    <source>
        <dbReference type="Proteomes" id="UP001388673"/>
    </source>
</evidence>
<dbReference type="SUPFAM" id="SSF53474">
    <property type="entry name" value="alpha/beta-Hydrolases"/>
    <property type="match status" value="1"/>
</dbReference>